<dbReference type="Pfam" id="PF05065">
    <property type="entry name" value="Phage_capsid"/>
    <property type="match status" value="1"/>
</dbReference>
<name>A0AA94HU95_DESDE</name>
<dbReference type="Proteomes" id="UP000182680">
    <property type="component" value="Unassembled WGS sequence"/>
</dbReference>
<accession>A0AA94HU95</accession>
<proteinExistence type="predicted"/>
<organism evidence="3 4">
    <name type="scientific">Desulfovibrio desulfuricans</name>
    <dbReference type="NCBI Taxonomy" id="876"/>
    <lineage>
        <taxon>Bacteria</taxon>
        <taxon>Pseudomonadati</taxon>
        <taxon>Thermodesulfobacteriota</taxon>
        <taxon>Desulfovibrionia</taxon>
        <taxon>Desulfovibrionales</taxon>
        <taxon>Desulfovibrionaceae</taxon>
        <taxon>Desulfovibrio</taxon>
    </lineage>
</organism>
<protein>
    <submittedName>
        <fullName evidence="3">Phage major capsid protein, HK97 family</fullName>
    </submittedName>
</protein>
<dbReference type="Gene3D" id="3.30.2400.10">
    <property type="entry name" value="Major capsid protein gp5"/>
    <property type="match status" value="1"/>
</dbReference>
<comment type="caution">
    <text evidence="3">The sequence shown here is derived from an EMBL/GenBank/DDBJ whole genome shotgun (WGS) entry which is preliminary data.</text>
</comment>
<evidence type="ECO:0000313" key="4">
    <source>
        <dbReference type="Proteomes" id="UP000182680"/>
    </source>
</evidence>
<dbReference type="AlphaFoldDB" id="A0AA94HU95"/>
<dbReference type="InterPro" id="IPR024455">
    <property type="entry name" value="Phage_capsid"/>
</dbReference>
<dbReference type="RefSeq" id="WP_072312254.1">
    <property type="nucleotide sequence ID" value="NZ_FPIW01000050.1"/>
</dbReference>
<dbReference type="SUPFAM" id="SSF56563">
    <property type="entry name" value="Major capsid protein gp5"/>
    <property type="match status" value="1"/>
</dbReference>
<gene>
    <name evidence="3" type="ORF">SAMN02910291_02250</name>
</gene>
<dbReference type="InterPro" id="IPR054612">
    <property type="entry name" value="Phage_capsid-like_C"/>
</dbReference>
<evidence type="ECO:0000259" key="2">
    <source>
        <dbReference type="Pfam" id="PF05065"/>
    </source>
</evidence>
<reference evidence="4" key="1">
    <citation type="submission" date="2016-11" db="EMBL/GenBank/DDBJ databases">
        <authorList>
            <person name="Jaros S."/>
            <person name="Januszkiewicz K."/>
            <person name="Wedrychowicz H."/>
        </authorList>
    </citation>
    <scope>NUCLEOTIDE SEQUENCE [LARGE SCALE GENOMIC DNA]</scope>
    <source>
        <strain evidence="4">DSM 7057</strain>
    </source>
</reference>
<feature type="domain" description="Phage capsid-like C-terminal" evidence="2">
    <location>
        <begin position="113"/>
        <end position="398"/>
    </location>
</feature>
<dbReference type="NCBIfam" id="TIGR01554">
    <property type="entry name" value="major_cap_HK97"/>
    <property type="match status" value="1"/>
</dbReference>
<evidence type="ECO:0000313" key="3">
    <source>
        <dbReference type="EMBL" id="SFW64131.1"/>
    </source>
</evidence>
<comment type="subcellular location">
    <subcellularLocation>
        <location evidence="1">Virion</location>
    </subcellularLocation>
</comment>
<dbReference type="Gene3D" id="3.30.2320.10">
    <property type="entry name" value="hypothetical protein PF0899 domain"/>
    <property type="match status" value="1"/>
</dbReference>
<evidence type="ECO:0000256" key="1">
    <source>
        <dbReference type="ARBA" id="ARBA00004328"/>
    </source>
</evidence>
<sequence>MDEIKQLLEEQHKAFAEFKQANDDRLSAIEKKGFAPADLEEKVARINEDLTRLGKDLADVAKKANRPGAGADGQDPMAQEHKQALGKYLRKGDDRELAGVQRKAMATYSDPDGGYFLTEDMAQAIERTVSAMSALSGMAQTIAGNAAVYKKPVRTTGVSYAWRGEGESPSATSTPKFSLLTFEAREVDAFPEVTNESLEDLGFNVEAFLMEEVALAFAEAEAEAFLTGNGVSRPRGLLTYDAVANDSYDWGKLGTVLSGGNGAFASSNPSDKLIDLIHALKAQYRASGAFLLNDLTLAAIRKFKDGQGNYLWQPGLQAGVAGMLLGYPVRTDDYMPDVASGSLSIAFGDFKRAYLIYRRRGMRIIRDNITNKGFTSFWVTERFGGGVQNFEAVKLMKFSAS</sequence>
<dbReference type="EMBL" id="FPIW01000050">
    <property type="protein sequence ID" value="SFW64131.1"/>
    <property type="molecule type" value="Genomic_DNA"/>
</dbReference>